<organism evidence="1 2">
    <name type="scientific">Lachnellula hyalina</name>
    <dbReference type="NCBI Taxonomy" id="1316788"/>
    <lineage>
        <taxon>Eukaryota</taxon>
        <taxon>Fungi</taxon>
        <taxon>Dikarya</taxon>
        <taxon>Ascomycota</taxon>
        <taxon>Pezizomycotina</taxon>
        <taxon>Leotiomycetes</taxon>
        <taxon>Helotiales</taxon>
        <taxon>Lachnaceae</taxon>
        <taxon>Lachnellula</taxon>
    </lineage>
</organism>
<protein>
    <submittedName>
        <fullName evidence="1">Uncharacterized protein</fullName>
    </submittedName>
</protein>
<accession>A0A8H8U2Z3</accession>
<evidence type="ECO:0000313" key="2">
    <source>
        <dbReference type="Proteomes" id="UP000431533"/>
    </source>
</evidence>
<dbReference type="Proteomes" id="UP000431533">
    <property type="component" value="Unassembled WGS sequence"/>
</dbReference>
<sequence>MATKENTETAPEFLYHVKRTITDYHADKSGATRITDILGTFTDLKAAKAAALSALASEGYVKDDFEVYEDNTDPENWKHGDGVLAYAKAPAGQEFEVRLDTKPNVPKLQGNASGEKVLQTTINYNNDRIGGIQNTEVEGTYPSRAAAYAAAHSVLIDNEVTKSSYAEYDEKEEFKGDWPYGDEVEDTMGVRSVSAHVSIRREDVRVRLVGMRIVSASKKWVYL</sequence>
<gene>
    <name evidence="1" type="ORF">LHYA1_G001981</name>
</gene>
<proteinExistence type="predicted"/>
<dbReference type="AlphaFoldDB" id="A0A8H8U2Z3"/>
<name>A0A8H8U2Z3_9HELO</name>
<keyword evidence="2" id="KW-1185">Reference proteome</keyword>
<dbReference type="RefSeq" id="XP_031007389.1">
    <property type="nucleotide sequence ID" value="XM_031146959.1"/>
</dbReference>
<reference evidence="1 2" key="1">
    <citation type="submission" date="2018-05" db="EMBL/GenBank/DDBJ databases">
        <title>Genome sequencing and assembly of the regulated plant pathogen Lachnellula willkommii and related sister species for the development of diagnostic species identification markers.</title>
        <authorList>
            <person name="Giroux E."/>
            <person name="Bilodeau G."/>
        </authorList>
    </citation>
    <scope>NUCLEOTIDE SEQUENCE [LARGE SCALE GENOMIC DNA]</scope>
    <source>
        <strain evidence="1 2">CBS 185.66</strain>
    </source>
</reference>
<evidence type="ECO:0000313" key="1">
    <source>
        <dbReference type="EMBL" id="TVY28601.1"/>
    </source>
</evidence>
<comment type="caution">
    <text evidence="1">The sequence shown here is derived from an EMBL/GenBank/DDBJ whole genome shotgun (WGS) entry which is preliminary data.</text>
</comment>
<dbReference type="EMBL" id="QGMH01000029">
    <property type="protein sequence ID" value="TVY28601.1"/>
    <property type="molecule type" value="Genomic_DNA"/>
</dbReference>
<dbReference type="GeneID" id="41982179"/>
<dbReference type="OrthoDB" id="3880401at2759"/>